<evidence type="ECO:0000256" key="3">
    <source>
        <dbReference type="SAM" id="SignalP"/>
    </source>
</evidence>
<dbReference type="GO" id="GO:0005576">
    <property type="term" value="C:extracellular region"/>
    <property type="evidence" value="ECO:0007669"/>
    <property type="project" value="UniProtKB-SubCell"/>
</dbReference>
<reference evidence="5" key="1">
    <citation type="journal article" date="2016" name="Ticks Tick Borne Dis.">
        <title>De novo assembly and annotation of the salivary gland transcriptome of Rhipicephalus appendiculatus male and female ticks during blood feeding.</title>
        <authorList>
            <person name="de Castro M.H."/>
            <person name="de Klerk D."/>
            <person name="Pienaar R."/>
            <person name="Latif A.A."/>
            <person name="Rees D.J."/>
            <person name="Mans B.J."/>
        </authorList>
    </citation>
    <scope>NUCLEOTIDE SEQUENCE</scope>
    <source>
        <tissue evidence="5">Salivary glands</tissue>
    </source>
</reference>
<keyword evidence="2" id="KW-0964">Secreted</keyword>
<dbReference type="InterPro" id="IPR029277">
    <property type="entry name" value="SVWC_dom"/>
</dbReference>
<feature type="domain" description="Single" evidence="4">
    <location>
        <begin position="31"/>
        <end position="88"/>
    </location>
</feature>
<name>A0A131YRD6_RHIAP</name>
<comment type="subcellular location">
    <subcellularLocation>
        <location evidence="1">Secreted</location>
    </subcellularLocation>
</comment>
<evidence type="ECO:0000259" key="4">
    <source>
        <dbReference type="Pfam" id="PF15430"/>
    </source>
</evidence>
<evidence type="ECO:0000256" key="2">
    <source>
        <dbReference type="ARBA" id="ARBA00022525"/>
    </source>
</evidence>
<protein>
    <submittedName>
        <fullName evidence="5">8.9 kDa family member</fullName>
    </submittedName>
</protein>
<keyword evidence="3" id="KW-0732">Signal</keyword>
<feature type="chain" id="PRO_5007285789" evidence="3">
    <location>
        <begin position="20"/>
        <end position="92"/>
    </location>
</feature>
<organism evidence="5">
    <name type="scientific">Rhipicephalus appendiculatus</name>
    <name type="common">Brown ear tick</name>
    <dbReference type="NCBI Taxonomy" id="34631"/>
    <lineage>
        <taxon>Eukaryota</taxon>
        <taxon>Metazoa</taxon>
        <taxon>Ecdysozoa</taxon>
        <taxon>Arthropoda</taxon>
        <taxon>Chelicerata</taxon>
        <taxon>Arachnida</taxon>
        <taxon>Acari</taxon>
        <taxon>Parasitiformes</taxon>
        <taxon>Ixodida</taxon>
        <taxon>Ixodoidea</taxon>
        <taxon>Ixodidae</taxon>
        <taxon>Rhipicephalinae</taxon>
        <taxon>Rhipicephalus</taxon>
        <taxon>Rhipicephalus</taxon>
    </lineage>
</organism>
<evidence type="ECO:0000313" key="5">
    <source>
        <dbReference type="EMBL" id="JAP80461.1"/>
    </source>
</evidence>
<accession>A0A131YRD6</accession>
<evidence type="ECO:0000256" key="1">
    <source>
        <dbReference type="ARBA" id="ARBA00004613"/>
    </source>
</evidence>
<proteinExistence type="predicted"/>
<sequence>MKYSLLVISLVAYVAVVKCVFCPARFANGRCFIFGRVILDGLAWTFNNPCVQVSCNYHGRTITIKGCPGNEAPGAPQPMNRYPGCCHNCDIL</sequence>
<dbReference type="AlphaFoldDB" id="A0A131YRD6"/>
<dbReference type="EMBL" id="GEDV01008096">
    <property type="protein sequence ID" value="JAP80461.1"/>
    <property type="molecule type" value="Transcribed_RNA"/>
</dbReference>
<dbReference type="Pfam" id="PF15430">
    <property type="entry name" value="SVWC"/>
    <property type="match status" value="1"/>
</dbReference>
<feature type="signal peptide" evidence="3">
    <location>
        <begin position="1"/>
        <end position="19"/>
    </location>
</feature>